<organism evidence="5 6">
    <name type="scientific">Thioalkalivibrio denitrificans</name>
    <dbReference type="NCBI Taxonomy" id="108003"/>
    <lineage>
        <taxon>Bacteria</taxon>
        <taxon>Pseudomonadati</taxon>
        <taxon>Pseudomonadota</taxon>
        <taxon>Gammaproteobacteria</taxon>
        <taxon>Chromatiales</taxon>
        <taxon>Ectothiorhodospiraceae</taxon>
        <taxon>Thioalkalivibrio</taxon>
    </lineage>
</organism>
<dbReference type="UniPathway" id="UPA00917"/>
<feature type="compositionally biased region" description="Low complexity" evidence="4">
    <location>
        <begin position="354"/>
        <end position="376"/>
    </location>
</feature>
<accession>A0A1V3NCJ0</accession>
<keyword evidence="3" id="KW-0583">PHB biosynthesis</keyword>
<dbReference type="EMBL" id="MVBK01000090">
    <property type="protein sequence ID" value="OOG22819.1"/>
    <property type="molecule type" value="Genomic_DNA"/>
</dbReference>
<gene>
    <name evidence="5" type="ORF">B1C78_13755</name>
</gene>
<evidence type="ECO:0000256" key="2">
    <source>
        <dbReference type="ARBA" id="ARBA00019066"/>
    </source>
</evidence>
<feature type="compositionally biased region" description="Low complexity" evidence="4">
    <location>
        <begin position="331"/>
        <end position="347"/>
    </location>
</feature>
<dbReference type="AlphaFoldDB" id="A0A1V3NCJ0"/>
<dbReference type="NCBIfam" id="TIGR01834">
    <property type="entry name" value="PHA_synth_III_E"/>
    <property type="match status" value="1"/>
</dbReference>
<dbReference type="STRING" id="108003.B1C78_13755"/>
<proteinExistence type="predicted"/>
<evidence type="ECO:0000256" key="1">
    <source>
        <dbReference type="ARBA" id="ARBA00004683"/>
    </source>
</evidence>
<sequence>MSDSNPFNPDAWMEAQRKYWDAWLDLSRTSMEAAQAADPARTELPNPWAGALDQWWKSVSPAAPPDARDFYNRMMDLGRGYFTMAEGLMRQNGGKSGTDALKSWLDQCSDALRKVGMGAGQADDRTRDFMAFWQLPMDTWQRVASSFMPLPGDMLKALRPEGAAAFGPGEHLEHFLSLPGVGYTRESQEQYQSLARRVLEYQRAYQAYEAGLAKVALDSVERFRARLDDAARREKPITTMRELFNEWVDVCEEVYGEYSVSDEYARTYGELVNALMAVKKEGSRLVDEVLEGLNMPTRREISTLHQRFQESRREIRSLRRELDALKGDNGAAAEESPKPAKTAAPKSAPKRKAAAPAKKSGGSKAEASGKSTNKRS</sequence>
<name>A0A1V3NCJ0_9GAMM</name>
<evidence type="ECO:0000256" key="3">
    <source>
        <dbReference type="ARBA" id="ARBA00022752"/>
    </source>
</evidence>
<dbReference type="GO" id="GO:0042619">
    <property type="term" value="P:poly-hydroxybutyrate biosynthetic process"/>
    <property type="evidence" value="ECO:0007669"/>
    <property type="project" value="UniProtKB-KW"/>
</dbReference>
<evidence type="ECO:0000256" key="4">
    <source>
        <dbReference type="SAM" id="MobiDB-lite"/>
    </source>
</evidence>
<dbReference type="OrthoDB" id="6115526at2"/>
<keyword evidence="6" id="KW-1185">Reference proteome</keyword>
<dbReference type="Pfam" id="PF09712">
    <property type="entry name" value="PHA_synth_III_E"/>
    <property type="match status" value="1"/>
</dbReference>
<comment type="pathway">
    <text evidence="1">Biopolymer metabolism; poly-(R)-3-hydroxybutanoate biosynthesis.</text>
</comment>
<dbReference type="Proteomes" id="UP000189462">
    <property type="component" value="Unassembled WGS sequence"/>
</dbReference>
<reference evidence="5 6" key="1">
    <citation type="submission" date="2017-02" db="EMBL/GenBank/DDBJ databases">
        <title>Genomic diversity within the haloalkaliphilic genus Thioalkalivibrio.</title>
        <authorList>
            <person name="Ahn A.-C."/>
            <person name="Meier-Kolthoff J."/>
            <person name="Overmars L."/>
            <person name="Richter M."/>
            <person name="Woyke T."/>
            <person name="Sorokin D.Y."/>
            <person name="Muyzer G."/>
        </authorList>
    </citation>
    <scope>NUCLEOTIDE SEQUENCE [LARGE SCALE GENOMIC DNA]</scope>
    <source>
        <strain evidence="5 6">ALJD</strain>
    </source>
</reference>
<dbReference type="RefSeq" id="WP_077279735.1">
    <property type="nucleotide sequence ID" value="NZ_MVBK01000090.1"/>
</dbReference>
<evidence type="ECO:0000313" key="5">
    <source>
        <dbReference type="EMBL" id="OOG22819.1"/>
    </source>
</evidence>
<protein>
    <recommendedName>
        <fullName evidence="2">Poly(3-hydroxyalkanoate) polymerase subunit PhaE</fullName>
    </recommendedName>
</protein>
<feature type="region of interest" description="Disordered" evidence="4">
    <location>
        <begin position="326"/>
        <end position="376"/>
    </location>
</feature>
<evidence type="ECO:0000313" key="6">
    <source>
        <dbReference type="Proteomes" id="UP000189462"/>
    </source>
</evidence>
<comment type="caution">
    <text evidence="5">The sequence shown here is derived from an EMBL/GenBank/DDBJ whole genome shotgun (WGS) entry which is preliminary data.</text>
</comment>
<dbReference type="InterPro" id="IPR010123">
    <property type="entry name" value="PHA_synth_III_E"/>
</dbReference>